<evidence type="ECO:0000256" key="7">
    <source>
        <dbReference type="SAM" id="Phobius"/>
    </source>
</evidence>
<keyword evidence="9" id="KW-1185">Reference proteome</keyword>
<dbReference type="NCBIfam" id="NF007790">
    <property type="entry name" value="PRK10484.1"/>
    <property type="match status" value="1"/>
</dbReference>
<dbReference type="OrthoDB" id="9814523at2"/>
<feature type="transmembrane region" description="Helical" evidence="7">
    <location>
        <begin position="117"/>
        <end position="138"/>
    </location>
</feature>
<feature type="transmembrane region" description="Helical" evidence="7">
    <location>
        <begin position="328"/>
        <end position="355"/>
    </location>
</feature>
<dbReference type="EMBL" id="FNAO01000002">
    <property type="protein sequence ID" value="SDD85504.1"/>
    <property type="molecule type" value="Genomic_DNA"/>
</dbReference>
<name>A0A1G6Y4U3_9FLAO</name>
<dbReference type="PANTHER" id="PTHR11819">
    <property type="entry name" value="SOLUTE CARRIER FAMILY 5"/>
    <property type="match status" value="1"/>
</dbReference>
<dbReference type="PROSITE" id="PS50283">
    <property type="entry name" value="NA_SOLUT_SYMP_3"/>
    <property type="match status" value="1"/>
</dbReference>
<comment type="similarity">
    <text evidence="2 6">Belongs to the sodium:solute symporter (SSF) (TC 2.A.21) family.</text>
</comment>
<proteinExistence type="inferred from homology"/>
<evidence type="ECO:0000313" key="9">
    <source>
        <dbReference type="Proteomes" id="UP000199109"/>
    </source>
</evidence>
<feature type="transmembrane region" description="Helical" evidence="7">
    <location>
        <begin position="74"/>
        <end position="96"/>
    </location>
</feature>
<dbReference type="GO" id="GO:0005412">
    <property type="term" value="F:D-glucose:sodium symporter activity"/>
    <property type="evidence" value="ECO:0007669"/>
    <property type="project" value="TreeGrafter"/>
</dbReference>
<feature type="transmembrane region" description="Helical" evidence="7">
    <location>
        <begin position="6"/>
        <end position="22"/>
    </location>
</feature>
<feature type="transmembrane region" description="Helical" evidence="7">
    <location>
        <begin position="432"/>
        <end position="452"/>
    </location>
</feature>
<dbReference type="AlphaFoldDB" id="A0A1G6Y4U3"/>
<dbReference type="Pfam" id="PF00474">
    <property type="entry name" value="SSF"/>
    <property type="match status" value="1"/>
</dbReference>
<evidence type="ECO:0000313" key="8">
    <source>
        <dbReference type="EMBL" id="SDD85504.1"/>
    </source>
</evidence>
<feature type="transmembrane region" description="Helical" evidence="7">
    <location>
        <begin position="190"/>
        <end position="210"/>
    </location>
</feature>
<feature type="transmembrane region" description="Helical" evidence="7">
    <location>
        <begin position="280"/>
        <end position="305"/>
    </location>
</feature>
<feature type="transmembrane region" description="Helical" evidence="7">
    <location>
        <begin position="34"/>
        <end position="54"/>
    </location>
</feature>
<feature type="transmembrane region" description="Helical" evidence="7">
    <location>
        <begin position="158"/>
        <end position="178"/>
    </location>
</feature>
<comment type="subcellular location">
    <subcellularLocation>
        <location evidence="1">Membrane</location>
        <topology evidence="1">Multi-pass membrane protein</topology>
    </subcellularLocation>
</comment>
<evidence type="ECO:0000256" key="1">
    <source>
        <dbReference type="ARBA" id="ARBA00004141"/>
    </source>
</evidence>
<reference evidence="8 9" key="1">
    <citation type="submission" date="2016-10" db="EMBL/GenBank/DDBJ databases">
        <authorList>
            <person name="de Groot N.N."/>
        </authorList>
    </citation>
    <scope>NUCLEOTIDE SEQUENCE [LARGE SCALE GENOMIC DNA]</scope>
    <source>
        <strain evidence="8 9">DSM 23421</strain>
    </source>
</reference>
<feature type="transmembrane region" description="Helical" evidence="7">
    <location>
        <begin position="408"/>
        <end position="425"/>
    </location>
</feature>
<evidence type="ECO:0000256" key="4">
    <source>
        <dbReference type="ARBA" id="ARBA00022989"/>
    </source>
</evidence>
<dbReference type="PANTHER" id="PTHR11819:SF195">
    <property type="entry name" value="SODIUM_GLUCOSE COTRANSPORTER 4"/>
    <property type="match status" value="1"/>
</dbReference>
<gene>
    <name evidence="8" type="ORF">SAMN05421636_102119</name>
</gene>
<dbReference type="Gene3D" id="1.20.1730.10">
    <property type="entry name" value="Sodium/glucose cotransporter"/>
    <property type="match status" value="1"/>
</dbReference>
<dbReference type="InterPro" id="IPR038377">
    <property type="entry name" value="Na/Glc_symporter_sf"/>
</dbReference>
<dbReference type="NCBIfam" id="TIGR00813">
    <property type="entry name" value="sss"/>
    <property type="match status" value="1"/>
</dbReference>
<keyword evidence="3 7" id="KW-0812">Transmembrane</keyword>
<sequence length="550" mass="58849">MIGILSFLGFTILVGVIAYLATRTTDETSSDGYFLGGRSLTAGVIAGSLLLTNLSTEQIVGLNGSAYKDGLSVMAWETLAAIAMVITAIFLLPRYLKEGLTTVPQFLARRFDVATKTITSGLFLTGYVVVLLPVILYSGSVAISGMFDVPTLLGVGDSTALVICIWGIGIIGSIYAVFGGLKAVAVSDSINAVGLIIGGIMIPVFGLMAIGDGSVLEGLNTLVSANPERFDSTGNPGQEVPFSTIFTGIMLIQLFYWGTNQQIIQRALGAKNLAEGQKGLLLASFLKILGPLILVLPGMIAYYYFEGSLASSDLAYPELVRAVLPKPLVGFFAAVLFGAILSSFNSVLNSSVTLFGIDIYKQHINTEAPERTVVKYGKIFGVCLALAAMLIAPLIANAGSLFNYLQEINGIYSIPIFTIIVIGYATKRVPAIAAKIGIFSGSILYIISQFFIGPNLKESALEAAKASGITDPGQLNLIEAEAYPHYIHIMAILFVLNMVLMLIIGKIWPRSEPFELEYTKKVDIKPYRYVNQVGIAVCVIVIGIYIYFAK</sequence>
<feature type="transmembrane region" description="Helical" evidence="7">
    <location>
        <begin position="376"/>
        <end position="396"/>
    </location>
</feature>
<dbReference type="InterPro" id="IPR001734">
    <property type="entry name" value="Na/solute_symporter"/>
</dbReference>
<evidence type="ECO:0000256" key="2">
    <source>
        <dbReference type="ARBA" id="ARBA00006434"/>
    </source>
</evidence>
<dbReference type="RefSeq" id="WP_091866461.1">
    <property type="nucleotide sequence ID" value="NZ_FNAO01000002.1"/>
</dbReference>
<accession>A0A1G6Y4U3</accession>
<keyword evidence="5 7" id="KW-0472">Membrane</keyword>
<evidence type="ECO:0000256" key="6">
    <source>
        <dbReference type="RuleBase" id="RU362091"/>
    </source>
</evidence>
<feature type="transmembrane region" description="Helical" evidence="7">
    <location>
        <begin position="240"/>
        <end position="259"/>
    </location>
</feature>
<protein>
    <submittedName>
        <fullName evidence="8">Solute:Na+ symporter, SSS family</fullName>
    </submittedName>
</protein>
<evidence type="ECO:0000256" key="5">
    <source>
        <dbReference type="ARBA" id="ARBA00023136"/>
    </source>
</evidence>
<keyword evidence="4 7" id="KW-1133">Transmembrane helix</keyword>
<dbReference type="Proteomes" id="UP000199109">
    <property type="component" value="Unassembled WGS sequence"/>
</dbReference>
<dbReference type="CDD" id="cd10328">
    <property type="entry name" value="SLC5sbd_YidK"/>
    <property type="match status" value="1"/>
</dbReference>
<feature type="transmembrane region" description="Helical" evidence="7">
    <location>
        <begin position="486"/>
        <end position="508"/>
    </location>
</feature>
<evidence type="ECO:0000256" key="3">
    <source>
        <dbReference type="ARBA" id="ARBA00022692"/>
    </source>
</evidence>
<feature type="transmembrane region" description="Helical" evidence="7">
    <location>
        <begin position="529"/>
        <end position="548"/>
    </location>
</feature>
<organism evidence="8 9">
    <name type="scientific">Pricia antarctica</name>
    <dbReference type="NCBI Taxonomy" id="641691"/>
    <lineage>
        <taxon>Bacteria</taxon>
        <taxon>Pseudomonadati</taxon>
        <taxon>Bacteroidota</taxon>
        <taxon>Flavobacteriia</taxon>
        <taxon>Flavobacteriales</taxon>
        <taxon>Flavobacteriaceae</taxon>
        <taxon>Pricia</taxon>
    </lineage>
</organism>
<dbReference type="GO" id="GO:0005886">
    <property type="term" value="C:plasma membrane"/>
    <property type="evidence" value="ECO:0007669"/>
    <property type="project" value="TreeGrafter"/>
</dbReference>